<dbReference type="CDD" id="cd16833">
    <property type="entry name" value="YfiH"/>
    <property type="match status" value="1"/>
</dbReference>
<evidence type="ECO:0000256" key="6">
    <source>
        <dbReference type="ARBA" id="ARBA00022833"/>
    </source>
</evidence>
<evidence type="ECO:0000256" key="3">
    <source>
        <dbReference type="ARBA" id="ARBA00022679"/>
    </source>
</evidence>
<dbReference type="GO" id="GO:0016787">
    <property type="term" value="F:hydrolase activity"/>
    <property type="evidence" value="ECO:0007669"/>
    <property type="project" value="UniProtKB-KW"/>
</dbReference>
<comment type="similarity">
    <text evidence="2">Belongs to the purine nucleoside phosphorylase YfiH/LACC1 family.</text>
</comment>
<gene>
    <name evidence="10" type="ORF">EPJ80_04010</name>
</gene>
<comment type="catalytic activity">
    <reaction evidence="1">
        <text>inosine + phosphate = alpha-D-ribose 1-phosphate + hypoxanthine</text>
        <dbReference type="Rhea" id="RHEA:27646"/>
        <dbReference type="ChEBI" id="CHEBI:17368"/>
        <dbReference type="ChEBI" id="CHEBI:17596"/>
        <dbReference type="ChEBI" id="CHEBI:43474"/>
        <dbReference type="ChEBI" id="CHEBI:57720"/>
        <dbReference type="EC" id="2.4.2.1"/>
    </reaction>
    <physiologicalReaction direction="left-to-right" evidence="1">
        <dbReference type="Rhea" id="RHEA:27647"/>
    </physiologicalReaction>
</comment>
<dbReference type="Gene3D" id="3.60.140.10">
    <property type="entry name" value="CNF1/YfiH-like putative cysteine hydrolases"/>
    <property type="match status" value="1"/>
</dbReference>
<evidence type="ECO:0000256" key="7">
    <source>
        <dbReference type="ARBA" id="ARBA00047989"/>
    </source>
</evidence>
<keyword evidence="4" id="KW-0479">Metal-binding</keyword>
<dbReference type="GO" id="GO:0005507">
    <property type="term" value="F:copper ion binding"/>
    <property type="evidence" value="ECO:0007669"/>
    <property type="project" value="TreeGrafter"/>
</dbReference>
<evidence type="ECO:0000256" key="5">
    <source>
        <dbReference type="ARBA" id="ARBA00022801"/>
    </source>
</evidence>
<comment type="catalytic activity">
    <reaction evidence="7">
        <text>adenosine + H2O + H(+) = inosine + NH4(+)</text>
        <dbReference type="Rhea" id="RHEA:24408"/>
        <dbReference type="ChEBI" id="CHEBI:15377"/>
        <dbReference type="ChEBI" id="CHEBI:15378"/>
        <dbReference type="ChEBI" id="CHEBI:16335"/>
        <dbReference type="ChEBI" id="CHEBI:17596"/>
        <dbReference type="ChEBI" id="CHEBI:28938"/>
        <dbReference type="EC" id="3.5.4.4"/>
    </reaction>
    <physiologicalReaction direction="left-to-right" evidence="7">
        <dbReference type="Rhea" id="RHEA:24409"/>
    </physiologicalReaction>
</comment>
<keyword evidence="3" id="KW-0808">Transferase</keyword>
<dbReference type="AlphaFoldDB" id="A0A5C8CH60"/>
<evidence type="ECO:0000256" key="9">
    <source>
        <dbReference type="ARBA" id="ARBA00049893"/>
    </source>
</evidence>
<organism evidence="10 11">
    <name type="scientific">Brachyspira aalborgi</name>
    <dbReference type="NCBI Taxonomy" id="29522"/>
    <lineage>
        <taxon>Bacteria</taxon>
        <taxon>Pseudomonadati</taxon>
        <taxon>Spirochaetota</taxon>
        <taxon>Spirochaetia</taxon>
        <taxon>Brachyspirales</taxon>
        <taxon>Brachyspiraceae</taxon>
        <taxon>Brachyspira</taxon>
    </lineage>
</organism>
<dbReference type="PANTHER" id="PTHR30616:SF2">
    <property type="entry name" value="PURINE NUCLEOSIDE PHOSPHORYLASE LACC1"/>
    <property type="match status" value="1"/>
</dbReference>
<evidence type="ECO:0000256" key="8">
    <source>
        <dbReference type="ARBA" id="ARBA00048968"/>
    </source>
</evidence>
<comment type="catalytic activity">
    <reaction evidence="9">
        <text>S-methyl-5'-thioadenosine + phosphate = 5-(methylsulfanyl)-alpha-D-ribose 1-phosphate + adenine</text>
        <dbReference type="Rhea" id="RHEA:11852"/>
        <dbReference type="ChEBI" id="CHEBI:16708"/>
        <dbReference type="ChEBI" id="CHEBI:17509"/>
        <dbReference type="ChEBI" id="CHEBI:43474"/>
        <dbReference type="ChEBI" id="CHEBI:58533"/>
        <dbReference type="EC" id="2.4.2.28"/>
    </reaction>
    <physiologicalReaction direction="left-to-right" evidence="9">
        <dbReference type="Rhea" id="RHEA:11853"/>
    </physiologicalReaction>
</comment>
<reference evidence="10 11" key="1">
    <citation type="journal article" date="1992" name="Lakartidningen">
        <title>[Penicillin V and not amoxicillin is the first choice preparation in acute otitis].</title>
        <authorList>
            <person name="Kamme C."/>
            <person name="Lundgren K."/>
            <person name="Prellner K."/>
        </authorList>
    </citation>
    <scope>NUCLEOTIDE SEQUENCE [LARGE SCALE GENOMIC DNA]</scope>
    <source>
        <strain evidence="10 11">W1</strain>
    </source>
</reference>
<dbReference type="PANTHER" id="PTHR30616">
    <property type="entry name" value="UNCHARACTERIZED PROTEIN YFIH"/>
    <property type="match status" value="1"/>
</dbReference>
<dbReference type="InterPro" id="IPR011324">
    <property type="entry name" value="Cytotoxic_necrot_fac-like_cat"/>
</dbReference>
<dbReference type="SUPFAM" id="SSF64438">
    <property type="entry name" value="CNF1/YfiH-like putative cysteine hydrolases"/>
    <property type="match status" value="1"/>
</dbReference>
<dbReference type="InterPro" id="IPR003730">
    <property type="entry name" value="Cu_polyphenol_OxRdtase"/>
</dbReference>
<protein>
    <recommendedName>
        <fullName evidence="12">Purine nucleoside phosphorylase</fullName>
    </recommendedName>
</protein>
<dbReference type="RefSeq" id="WP_147757998.1">
    <property type="nucleotide sequence ID" value="NZ_SAXT01000003.1"/>
</dbReference>
<name>A0A5C8CH60_9SPIR</name>
<accession>A0A5C8CH60</accession>
<proteinExistence type="inferred from homology"/>
<dbReference type="EMBL" id="SAXT01000003">
    <property type="protein sequence ID" value="TXJ12774.1"/>
    <property type="molecule type" value="Genomic_DNA"/>
</dbReference>
<evidence type="ECO:0000313" key="11">
    <source>
        <dbReference type="Proteomes" id="UP000325116"/>
    </source>
</evidence>
<sequence>MINIFFPSNNDKNEIFIASSSKGQNIKASKITEEKRKEIEIDFFNKINLDMKKAIFMHQVHKDNIVKIDETNKNIYSKENPVKETDALITNLKNVPLVIQTADCLPIILYCKESKSMAAIHCSWRGIVQKIVPKTIELMKKEYNIDARTTYGYIGVHIFQKDYEVGEEVAIHFRAKRIINGKWHTDNAMESVLQMIDSGLFEENIEVSNLNSYNEMFYSYRRDGKQIGRILTVGMIK</sequence>
<keyword evidence="5" id="KW-0378">Hydrolase</keyword>
<dbReference type="InterPro" id="IPR038371">
    <property type="entry name" value="Cu_polyphenol_OxRdtase_sf"/>
</dbReference>
<comment type="catalytic activity">
    <reaction evidence="8">
        <text>adenosine + phosphate = alpha-D-ribose 1-phosphate + adenine</text>
        <dbReference type="Rhea" id="RHEA:27642"/>
        <dbReference type="ChEBI" id="CHEBI:16335"/>
        <dbReference type="ChEBI" id="CHEBI:16708"/>
        <dbReference type="ChEBI" id="CHEBI:43474"/>
        <dbReference type="ChEBI" id="CHEBI:57720"/>
        <dbReference type="EC" id="2.4.2.1"/>
    </reaction>
    <physiologicalReaction direction="left-to-right" evidence="8">
        <dbReference type="Rhea" id="RHEA:27643"/>
    </physiologicalReaction>
</comment>
<evidence type="ECO:0000313" key="10">
    <source>
        <dbReference type="EMBL" id="TXJ12774.1"/>
    </source>
</evidence>
<dbReference type="GO" id="GO:0017061">
    <property type="term" value="F:S-methyl-5-thioadenosine phosphorylase activity"/>
    <property type="evidence" value="ECO:0007669"/>
    <property type="project" value="UniProtKB-EC"/>
</dbReference>
<comment type="caution">
    <text evidence="10">The sequence shown here is derived from an EMBL/GenBank/DDBJ whole genome shotgun (WGS) entry which is preliminary data.</text>
</comment>
<evidence type="ECO:0000256" key="4">
    <source>
        <dbReference type="ARBA" id="ARBA00022723"/>
    </source>
</evidence>
<keyword evidence="6" id="KW-0862">Zinc</keyword>
<evidence type="ECO:0008006" key="12">
    <source>
        <dbReference type="Google" id="ProtNLM"/>
    </source>
</evidence>
<dbReference type="Proteomes" id="UP000325116">
    <property type="component" value="Unassembled WGS sequence"/>
</dbReference>
<dbReference type="Pfam" id="PF02578">
    <property type="entry name" value="Cu-oxidase_4"/>
    <property type="match status" value="1"/>
</dbReference>
<evidence type="ECO:0000256" key="1">
    <source>
        <dbReference type="ARBA" id="ARBA00000553"/>
    </source>
</evidence>
<evidence type="ECO:0000256" key="2">
    <source>
        <dbReference type="ARBA" id="ARBA00007353"/>
    </source>
</evidence>